<evidence type="ECO:0000313" key="4">
    <source>
        <dbReference type="Proteomes" id="UP001165541"/>
    </source>
</evidence>
<proteinExistence type="inferred from homology"/>
<evidence type="ECO:0000256" key="1">
    <source>
        <dbReference type="ARBA" id="ARBA00009460"/>
    </source>
</evidence>
<dbReference type="InterPro" id="IPR016477">
    <property type="entry name" value="Fructo-/Ketosamine-3-kinase"/>
</dbReference>
<dbReference type="Pfam" id="PF03881">
    <property type="entry name" value="Fructosamin_kin"/>
    <property type="match status" value="1"/>
</dbReference>
<accession>A0ABT0YTZ0</accession>
<dbReference type="PANTHER" id="PTHR12149:SF8">
    <property type="entry name" value="PROTEIN-RIBULOSAMINE 3-KINASE"/>
    <property type="match status" value="1"/>
</dbReference>
<keyword evidence="2 3" id="KW-0418">Kinase</keyword>
<reference evidence="3" key="1">
    <citation type="submission" date="2022-05" db="EMBL/GenBank/DDBJ databases">
        <title>Schlegelella sp. nov., isolated from mangrove soil.</title>
        <authorList>
            <person name="Liu Y."/>
            <person name="Ge X."/>
            <person name="Liu W."/>
        </authorList>
    </citation>
    <scope>NUCLEOTIDE SEQUENCE</scope>
    <source>
        <strain evidence="3">S2-27</strain>
    </source>
</reference>
<dbReference type="PANTHER" id="PTHR12149">
    <property type="entry name" value="FRUCTOSAMINE 3 KINASE-RELATED PROTEIN"/>
    <property type="match status" value="1"/>
</dbReference>
<evidence type="ECO:0000313" key="3">
    <source>
        <dbReference type="EMBL" id="MCM5682222.1"/>
    </source>
</evidence>
<dbReference type="InterPro" id="IPR011009">
    <property type="entry name" value="Kinase-like_dom_sf"/>
</dbReference>
<protein>
    <submittedName>
        <fullName evidence="3">Fructosamine kinase family protein</fullName>
    </submittedName>
</protein>
<dbReference type="EMBL" id="JAMKFE010000017">
    <property type="protein sequence ID" value="MCM5682222.1"/>
    <property type="molecule type" value="Genomic_DNA"/>
</dbReference>
<comment type="similarity">
    <text evidence="1 2">Belongs to the fructosamine kinase family.</text>
</comment>
<dbReference type="Proteomes" id="UP001165541">
    <property type="component" value="Unassembled WGS sequence"/>
</dbReference>
<dbReference type="SUPFAM" id="SSF56112">
    <property type="entry name" value="Protein kinase-like (PK-like)"/>
    <property type="match status" value="1"/>
</dbReference>
<gene>
    <name evidence="3" type="ORF">M8A51_22060</name>
</gene>
<dbReference type="GO" id="GO:0016301">
    <property type="term" value="F:kinase activity"/>
    <property type="evidence" value="ECO:0007669"/>
    <property type="project" value="UniProtKB-KW"/>
</dbReference>
<keyword evidence="2" id="KW-0808">Transferase</keyword>
<comment type="caution">
    <text evidence="3">The sequence shown here is derived from an EMBL/GenBank/DDBJ whole genome shotgun (WGS) entry which is preliminary data.</text>
</comment>
<sequence>MNDSETLARSLTRRFGGRWSAQPLRASSFCSTWHARGRGMDAFVKSLPMSSAPVLEAEADGLDALAATRTVAVPAVHGCWCDEEAGLAVLAMQWMTLRLPDAGFGERFGRALGALHRALPPAGGGCFGWHRDNMLGGTPQRNRWSAHGGRNGWIAFVAHERLGALNARLAHRGAPAALRAAVDQVIAALPGCFDDGYAPRASLVHGDLWSGNWAMLTDGTPVVYDPAVSCSDAEAELAMMELFGGPPSGFWQAYRQAAGLHEGYPRRRALYQLYHLLNHVLLFGGSYEQQALACAHRLLKGSG</sequence>
<dbReference type="Gene3D" id="3.90.1200.10">
    <property type="match status" value="1"/>
</dbReference>
<keyword evidence="4" id="KW-1185">Reference proteome</keyword>
<dbReference type="PIRSF" id="PIRSF006221">
    <property type="entry name" value="Ketosamine-3-kinase"/>
    <property type="match status" value="1"/>
</dbReference>
<evidence type="ECO:0000256" key="2">
    <source>
        <dbReference type="PIRNR" id="PIRNR006221"/>
    </source>
</evidence>
<name>A0ABT0YTZ0_9BURK</name>
<dbReference type="RefSeq" id="WP_251780698.1">
    <property type="nucleotide sequence ID" value="NZ_JAMKFE010000017.1"/>
</dbReference>
<dbReference type="Gene3D" id="3.30.200.20">
    <property type="entry name" value="Phosphorylase Kinase, domain 1"/>
    <property type="match status" value="1"/>
</dbReference>
<organism evidence="3 4">
    <name type="scientific">Caldimonas mangrovi</name>
    <dbReference type="NCBI Taxonomy" id="2944811"/>
    <lineage>
        <taxon>Bacteria</taxon>
        <taxon>Pseudomonadati</taxon>
        <taxon>Pseudomonadota</taxon>
        <taxon>Betaproteobacteria</taxon>
        <taxon>Burkholderiales</taxon>
        <taxon>Sphaerotilaceae</taxon>
        <taxon>Caldimonas</taxon>
    </lineage>
</organism>